<feature type="region of interest" description="Disordered" evidence="1">
    <location>
        <begin position="16"/>
        <end position="77"/>
    </location>
</feature>
<feature type="compositionally biased region" description="Basic and acidic residues" evidence="1">
    <location>
        <begin position="778"/>
        <end position="793"/>
    </location>
</feature>
<feature type="compositionally biased region" description="Polar residues" evidence="1">
    <location>
        <begin position="352"/>
        <end position="363"/>
    </location>
</feature>
<feature type="compositionally biased region" description="Polar residues" evidence="1">
    <location>
        <begin position="716"/>
        <end position="736"/>
    </location>
</feature>
<organism evidence="2 3">
    <name type="scientific">Arthrobotrys musiformis</name>
    <dbReference type="NCBI Taxonomy" id="47236"/>
    <lineage>
        <taxon>Eukaryota</taxon>
        <taxon>Fungi</taxon>
        <taxon>Dikarya</taxon>
        <taxon>Ascomycota</taxon>
        <taxon>Pezizomycotina</taxon>
        <taxon>Orbiliomycetes</taxon>
        <taxon>Orbiliales</taxon>
        <taxon>Orbiliaceae</taxon>
        <taxon>Arthrobotrys</taxon>
    </lineage>
</organism>
<name>A0AAV9W0F3_9PEZI</name>
<feature type="compositionally biased region" description="Pro residues" evidence="1">
    <location>
        <begin position="697"/>
        <end position="708"/>
    </location>
</feature>
<dbReference type="EMBL" id="JAVHJL010000007">
    <property type="protein sequence ID" value="KAK6499590.1"/>
    <property type="molecule type" value="Genomic_DNA"/>
</dbReference>
<proteinExistence type="predicted"/>
<evidence type="ECO:0000256" key="1">
    <source>
        <dbReference type="SAM" id="MobiDB-lite"/>
    </source>
</evidence>
<evidence type="ECO:0000313" key="3">
    <source>
        <dbReference type="Proteomes" id="UP001370758"/>
    </source>
</evidence>
<accession>A0AAV9W0F3</accession>
<dbReference type="AlphaFoldDB" id="A0AAV9W0F3"/>
<feature type="region of interest" description="Disordered" evidence="1">
    <location>
        <begin position="605"/>
        <end position="638"/>
    </location>
</feature>
<protein>
    <submittedName>
        <fullName evidence="2">Uncharacterized protein</fullName>
    </submittedName>
</protein>
<feature type="region of interest" description="Disordered" evidence="1">
    <location>
        <begin position="668"/>
        <end position="793"/>
    </location>
</feature>
<reference evidence="2 3" key="1">
    <citation type="submission" date="2023-08" db="EMBL/GenBank/DDBJ databases">
        <authorList>
            <person name="Palmer J.M."/>
        </authorList>
    </citation>
    <scope>NUCLEOTIDE SEQUENCE [LARGE SCALE GENOMIC DNA]</scope>
    <source>
        <strain evidence="2 3">TWF481</strain>
    </source>
</reference>
<feature type="compositionally biased region" description="Basic and acidic residues" evidence="1">
    <location>
        <begin position="99"/>
        <end position="113"/>
    </location>
</feature>
<feature type="region of interest" description="Disordered" evidence="1">
    <location>
        <begin position="381"/>
        <end position="401"/>
    </location>
</feature>
<evidence type="ECO:0000313" key="2">
    <source>
        <dbReference type="EMBL" id="KAK6499590.1"/>
    </source>
</evidence>
<feature type="region of interest" description="Disordered" evidence="1">
    <location>
        <begin position="99"/>
        <end position="124"/>
    </location>
</feature>
<gene>
    <name evidence="2" type="ORF">TWF481_009955</name>
</gene>
<dbReference type="Proteomes" id="UP001370758">
    <property type="component" value="Unassembled WGS sequence"/>
</dbReference>
<feature type="region of interest" description="Disordered" evidence="1">
    <location>
        <begin position="262"/>
        <end position="363"/>
    </location>
</feature>
<feature type="compositionally biased region" description="Polar residues" evidence="1">
    <location>
        <begin position="618"/>
        <end position="631"/>
    </location>
</feature>
<keyword evidence="3" id="KW-1185">Reference proteome</keyword>
<feature type="region of interest" description="Disordered" evidence="1">
    <location>
        <begin position="143"/>
        <end position="199"/>
    </location>
</feature>
<sequence>MSAPDDETAKLLRQQAEDLGNHRITALPLGDRQPGRRGFIQHPNRLFHGAGDARFPLGPRPGGATSGLSPRPARERQVPVEQRWLDIFDDSMVIERKDGLGGGDLHRGGENFRPRRRRSLSDVTQTTRAALVAETKNIALGNSVGPSSFRGRGSALRPGAPGLPGRQRHQNVNFQQRQPPRGAAFQSRPPRSGISGVERAGNWGASGLVHDQGAFFDKMTKNTGLRCPPMVKAQQGASSNANTLAKPMTSVKDLPTGAIEPQIGKQAQPAEKPKDTVEPSKQPLEPPKQPVEQPKPKPSTSGFIPPHLRHTLKRQGPPELKVGEKLVEPKVNQSNQPPAKESAAPISPPDLTPTTLTEQSVATSVGKSPLLAVKEAAQAIPRTATPPVQRITSPKKTPGGQVQLLPTLEEHRGPLASAPKLRGNDSEFDFATPDDLPAGFPTTNAEFATQFWILVAKPLWEQLLEDYDDVQQQIIFLTWYYSERPKEWVHIMKNGPPSRETLLKISEQYMDDDQKAVLAKRRSQEKKFKNTMSPSLESVPRPPSSWWKIDAVDSAAISDWAAKLQQSHRNAMIESLKDRIAEEQDPVQTQILYAKMGILMHDGKKKAVGSKPGAYGQWSASIPNQPTNEPTGLNDEKDDDVSILVLDSGAPKEDNDRDMSKLTKLMRDHGLNPEGNFTTEDDSQLAAEAQTPSEPGWLPPFSPSPQHPPTVLEPATSASTTPLSAPYVSAQSSPRQNRFGGLASIHSGAPSHQGRHRSRHGSTAPKGRVTTSAPAPRDPSDERRQREKEERMREINERFASTKAVKARGVDGHLESIPSLLDFPAHLLNFGPGVALDVAADAFADFEEEPPEIMEDPESNLALEEEDYFTDDDGSSMEYLLGLEETFGIQFDMPEEELRQIRETNRDSFPTLVATRPWTFGLRFMSPVRPGEFFTIELDCTAKMPADFLQELREQVGAEHWRAVYSHPGFRDIIVEATRGFYVKMAKKWGGQFIHGIAD</sequence>
<comment type="caution">
    <text evidence="2">The sequence shown here is derived from an EMBL/GenBank/DDBJ whole genome shotgun (WGS) entry which is preliminary data.</text>
</comment>